<dbReference type="Proteomes" id="UP001596989">
    <property type="component" value="Unassembled WGS sequence"/>
</dbReference>
<comment type="caution">
    <text evidence="2">The sequence shown here is derived from an EMBL/GenBank/DDBJ whole genome shotgun (WGS) entry which is preliminary data.</text>
</comment>
<comment type="similarity">
    <text evidence="1">Belongs to the ROK (NagC/XylR) family.</text>
</comment>
<accession>A0ABW3HV35</accession>
<sequence>MAEKRWVSVDVGGTEIKYAVFGADRDILYDGKRKTPAGEANIHIPEAVLAIVQEMMDRYGPMQGAGISTAGVVDTKTGEIIYAGGTIPTYKGTNLKRSIEDRFGLKTIIMNDVNAAAVGEWWRGAAEGVDDFFCLTLGTGIGGALFCGGHPVTGAHYRAGEIGHSLYDKESGTTYEQRASMSALLKQATRKLPDFDGSGFTLFEEAKAGNTLYLDVIDQWAEEIARGVANVIVLADPALIVIGGGVSEQGDELLDRIKLQLPAYMPPGFSQSELAVAQLGNKAALYGVVYPYFKEEMER</sequence>
<dbReference type="PROSITE" id="PS01125">
    <property type="entry name" value="ROK"/>
    <property type="match status" value="1"/>
</dbReference>
<dbReference type="InterPro" id="IPR000600">
    <property type="entry name" value="ROK"/>
</dbReference>
<dbReference type="CDD" id="cd24068">
    <property type="entry name" value="ASKHA_NBD_ROK_FnNanK-like"/>
    <property type="match status" value="1"/>
</dbReference>
<keyword evidence="3" id="KW-1185">Reference proteome</keyword>
<organism evidence="2 3">
    <name type="scientific">Paenibacillus chungangensis</name>
    <dbReference type="NCBI Taxonomy" id="696535"/>
    <lineage>
        <taxon>Bacteria</taxon>
        <taxon>Bacillati</taxon>
        <taxon>Bacillota</taxon>
        <taxon>Bacilli</taxon>
        <taxon>Bacillales</taxon>
        <taxon>Paenibacillaceae</taxon>
        <taxon>Paenibacillus</taxon>
    </lineage>
</organism>
<dbReference type="InterPro" id="IPR049874">
    <property type="entry name" value="ROK_cs"/>
</dbReference>
<gene>
    <name evidence="2" type="ORF">ACFQ2I_18030</name>
</gene>
<evidence type="ECO:0000313" key="2">
    <source>
        <dbReference type="EMBL" id="MFD0961252.1"/>
    </source>
</evidence>
<dbReference type="EMBL" id="JBHTJZ010000033">
    <property type="protein sequence ID" value="MFD0961252.1"/>
    <property type="molecule type" value="Genomic_DNA"/>
</dbReference>
<dbReference type="SUPFAM" id="SSF53067">
    <property type="entry name" value="Actin-like ATPase domain"/>
    <property type="match status" value="1"/>
</dbReference>
<dbReference type="RefSeq" id="WP_377566624.1">
    <property type="nucleotide sequence ID" value="NZ_JBHTJZ010000033.1"/>
</dbReference>
<dbReference type="Pfam" id="PF00480">
    <property type="entry name" value="ROK"/>
    <property type="match status" value="1"/>
</dbReference>
<name>A0ABW3HV35_9BACL</name>
<protein>
    <submittedName>
        <fullName evidence="2">ROK family protein</fullName>
    </submittedName>
</protein>
<dbReference type="Gene3D" id="3.30.420.40">
    <property type="match status" value="2"/>
</dbReference>
<evidence type="ECO:0000256" key="1">
    <source>
        <dbReference type="ARBA" id="ARBA00006479"/>
    </source>
</evidence>
<dbReference type="InterPro" id="IPR043129">
    <property type="entry name" value="ATPase_NBD"/>
</dbReference>
<dbReference type="PANTHER" id="PTHR18964:SF165">
    <property type="entry name" value="BETA-GLUCOSIDE KINASE"/>
    <property type="match status" value="1"/>
</dbReference>
<dbReference type="PANTHER" id="PTHR18964">
    <property type="entry name" value="ROK (REPRESSOR, ORF, KINASE) FAMILY"/>
    <property type="match status" value="1"/>
</dbReference>
<evidence type="ECO:0000313" key="3">
    <source>
        <dbReference type="Proteomes" id="UP001596989"/>
    </source>
</evidence>
<proteinExistence type="inferred from homology"/>
<reference evidence="3" key="1">
    <citation type="journal article" date="2019" name="Int. J. Syst. Evol. Microbiol.">
        <title>The Global Catalogue of Microorganisms (GCM) 10K type strain sequencing project: providing services to taxonomists for standard genome sequencing and annotation.</title>
        <authorList>
            <consortium name="The Broad Institute Genomics Platform"/>
            <consortium name="The Broad Institute Genome Sequencing Center for Infectious Disease"/>
            <person name="Wu L."/>
            <person name="Ma J."/>
        </authorList>
    </citation>
    <scope>NUCLEOTIDE SEQUENCE [LARGE SCALE GENOMIC DNA]</scope>
    <source>
        <strain evidence="3">CCUG 59129</strain>
    </source>
</reference>